<accession>A0A4Y2A2G4</accession>
<keyword evidence="2" id="KW-1185">Reference proteome</keyword>
<evidence type="ECO:0000313" key="1">
    <source>
        <dbReference type="EMBL" id="GBL73737.1"/>
    </source>
</evidence>
<sequence>MLAAFDSGDMCKAQVSSPVTILAKNSLPSRCAAANVSDCKPFCIQCAVPTVVLLPSENKLSCTLASHEQCPRQIHKKCCNVPLLHSTSYDVVDSINN</sequence>
<reference evidence="1 2" key="1">
    <citation type="journal article" date="2019" name="Sci. Rep.">
        <title>Orb-weaving spider Araneus ventricosus genome elucidates the spidroin gene catalogue.</title>
        <authorList>
            <person name="Kono N."/>
            <person name="Nakamura H."/>
            <person name="Ohtoshi R."/>
            <person name="Moran D.A.P."/>
            <person name="Shinohara A."/>
            <person name="Yoshida Y."/>
            <person name="Fujiwara M."/>
            <person name="Mori M."/>
            <person name="Tomita M."/>
            <person name="Arakawa K."/>
        </authorList>
    </citation>
    <scope>NUCLEOTIDE SEQUENCE [LARGE SCALE GENOMIC DNA]</scope>
</reference>
<gene>
    <name evidence="1" type="ORF">AVEN_230720_1</name>
</gene>
<comment type="caution">
    <text evidence="1">The sequence shown here is derived from an EMBL/GenBank/DDBJ whole genome shotgun (WGS) entry which is preliminary data.</text>
</comment>
<proteinExistence type="predicted"/>
<dbReference type="Proteomes" id="UP000499080">
    <property type="component" value="Unassembled WGS sequence"/>
</dbReference>
<dbReference type="AlphaFoldDB" id="A0A4Y2A2G4"/>
<dbReference type="EMBL" id="BGPR01000004">
    <property type="protein sequence ID" value="GBL73737.1"/>
    <property type="molecule type" value="Genomic_DNA"/>
</dbReference>
<organism evidence="1 2">
    <name type="scientific">Araneus ventricosus</name>
    <name type="common">Orbweaver spider</name>
    <name type="synonym">Epeira ventricosa</name>
    <dbReference type="NCBI Taxonomy" id="182803"/>
    <lineage>
        <taxon>Eukaryota</taxon>
        <taxon>Metazoa</taxon>
        <taxon>Ecdysozoa</taxon>
        <taxon>Arthropoda</taxon>
        <taxon>Chelicerata</taxon>
        <taxon>Arachnida</taxon>
        <taxon>Araneae</taxon>
        <taxon>Araneomorphae</taxon>
        <taxon>Entelegynae</taxon>
        <taxon>Araneoidea</taxon>
        <taxon>Araneidae</taxon>
        <taxon>Araneus</taxon>
    </lineage>
</organism>
<evidence type="ECO:0000313" key="2">
    <source>
        <dbReference type="Proteomes" id="UP000499080"/>
    </source>
</evidence>
<name>A0A4Y2A2G4_ARAVE</name>
<protein>
    <submittedName>
        <fullName evidence="1">Uncharacterized protein</fullName>
    </submittedName>
</protein>